<feature type="transmembrane region" description="Helical" evidence="6">
    <location>
        <begin position="539"/>
        <end position="557"/>
    </location>
</feature>
<evidence type="ECO:0000256" key="4">
    <source>
        <dbReference type="ARBA" id="ARBA00022989"/>
    </source>
</evidence>
<dbReference type="Pfam" id="PF03739">
    <property type="entry name" value="LptF_LptG"/>
    <property type="match status" value="1"/>
</dbReference>
<feature type="transmembrane region" description="Helical" evidence="6">
    <location>
        <begin position="358"/>
        <end position="378"/>
    </location>
</feature>
<dbReference type="PANTHER" id="PTHR33529">
    <property type="entry name" value="SLR0882 PROTEIN-RELATED"/>
    <property type="match status" value="1"/>
</dbReference>
<keyword evidence="2" id="KW-1003">Cell membrane</keyword>
<evidence type="ECO:0000256" key="2">
    <source>
        <dbReference type="ARBA" id="ARBA00022475"/>
    </source>
</evidence>
<dbReference type="GO" id="GO:0015920">
    <property type="term" value="P:lipopolysaccharide transport"/>
    <property type="evidence" value="ECO:0007669"/>
    <property type="project" value="TreeGrafter"/>
</dbReference>
<organism evidence="7 8">
    <name type="scientific">Yeosuana aromativorans</name>
    <dbReference type="NCBI Taxonomy" id="288019"/>
    <lineage>
        <taxon>Bacteria</taxon>
        <taxon>Pseudomonadati</taxon>
        <taxon>Bacteroidota</taxon>
        <taxon>Flavobacteriia</taxon>
        <taxon>Flavobacteriales</taxon>
        <taxon>Flavobacteriaceae</taxon>
        <taxon>Yeosuana</taxon>
    </lineage>
</organism>
<keyword evidence="4 6" id="KW-1133">Transmembrane helix</keyword>
<feature type="transmembrane region" description="Helical" evidence="6">
    <location>
        <begin position="76"/>
        <end position="94"/>
    </location>
</feature>
<name>A0A8J3BFS2_9FLAO</name>
<keyword evidence="8" id="KW-1185">Reference proteome</keyword>
<feature type="transmembrane region" description="Helical" evidence="6">
    <location>
        <begin position="606"/>
        <end position="624"/>
    </location>
</feature>
<dbReference type="GO" id="GO:0043190">
    <property type="term" value="C:ATP-binding cassette (ABC) transporter complex"/>
    <property type="evidence" value="ECO:0007669"/>
    <property type="project" value="TreeGrafter"/>
</dbReference>
<reference evidence="7" key="2">
    <citation type="submission" date="2020-09" db="EMBL/GenBank/DDBJ databases">
        <authorList>
            <person name="Sun Q."/>
            <person name="Ohkuma M."/>
        </authorList>
    </citation>
    <scope>NUCLEOTIDE SEQUENCE</scope>
    <source>
        <strain evidence="7">JCM 12862</strain>
    </source>
</reference>
<evidence type="ECO:0000256" key="3">
    <source>
        <dbReference type="ARBA" id="ARBA00022692"/>
    </source>
</evidence>
<evidence type="ECO:0000256" key="5">
    <source>
        <dbReference type="ARBA" id="ARBA00023136"/>
    </source>
</evidence>
<keyword evidence="3 6" id="KW-0812">Transmembrane</keyword>
<comment type="subcellular location">
    <subcellularLocation>
        <location evidence="1">Cell membrane</location>
        <topology evidence="1">Multi-pass membrane protein</topology>
    </subcellularLocation>
</comment>
<dbReference type="Proteomes" id="UP000612329">
    <property type="component" value="Unassembled WGS sequence"/>
</dbReference>
<comment type="caution">
    <text evidence="7">The sequence shown here is derived from an EMBL/GenBank/DDBJ whole genome shotgun (WGS) entry which is preliminary data.</text>
</comment>
<dbReference type="AlphaFoldDB" id="A0A8J3BFS2"/>
<evidence type="ECO:0008006" key="9">
    <source>
        <dbReference type="Google" id="ProtNLM"/>
    </source>
</evidence>
<accession>A0A8J3BFS2</accession>
<feature type="transmembrane region" description="Helical" evidence="6">
    <location>
        <begin position="563"/>
        <end position="585"/>
    </location>
</feature>
<evidence type="ECO:0000256" key="6">
    <source>
        <dbReference type="SAM" id="Phobius"/>
    </source>
</evidence>
<feature type="transmembrane region" description="Helical" evidence="6">
    <location>
        <begin position="37"/>
        <end position="55"/>
    </location>
</feature>
<feature type="transmembrane region" description="Helical" evidence="6">
    <location>
        <begin position="416"/>
        <end position="434"/>
    </location>
</feature>
<gene>
    <name evidence="7" type="ORF">GCM10007962_08080</name>
</gene>
<protein>
    <recommendedName>
        <fullName evidence="9">Lipopolysaccharide export system permease protein</fullName>
    </recommendedName>
</protein>
<keyword evidence="5 6" id="KW-0472">Membrane</keyword>
<sequence>MLIFVLQTIWLYIRELAGKDLDMGVIFKFLIYFMPKLIPLVLPLTILLASIMVFGDFAENYEFAAMKSTGISLMRAMSGLGVFIVILGITTFFFSNNVIPWAEYNSFNLRKNIAKRKPAMILAKDQFNDITGTPYNIKFSDKSGDKGQYLKNVIIHIKGSDGRTNATTIKSKSGELISSEESNVLKLVLFDGNYYSDLKPKSYKDRDKVPFAKSKFEKYTINIDLSFLNNEDDLDDKSVTNKYNMLNVSDLDYTLDSLSQQNHKEFEEFSNRMYQRTITPSINKAITTSPKKEVEQKNDSIYAGNILDLFDTKKKTQILNIALNTVKSTSLDVDRRKNAFKISRITFNKHIIALHEKLALGFACIILFFVGAPLGALIRKGGIGLPMVVAILLFLTYHFIGIFATNSAKSGGLNPIIATWFSTLVMFPLSIFLTKRATEDRGLFEFGNFIEPLKKLLNIKDDESLDYKFLLSFTNERLMDVVNNYDSLGYDEGSRYEAIKILNSRDISLDELRQQGIDINRTFDDATKLSNDYLEHSKFAIVLYWIGAVILILFFIFRNNKLPSLASASIQLSIISLFLFVVYTIKSYVNIRGFYATINKKSRTPHIIIQLIGLPFYFLNYFLLKRKIKDDLKQNCLDSLK</sequence>
<feature type="transmembrane region" description="Helical" evidence="6">
    <location>
        <begin position="385"/>
        <end position="404"/>
    </location>
</feature>
<proteinExistence type="predicted"/>
<evidence type="ECO:0000256" key="1">
    <source>
        <dbReference type="ARBA" id="ARBA00004651"/>
    </source>
</evidence>
<dbReference type="PANTHER" id="PTHR33529:SF6">
    <property type="entry name" value="YJGP_YJGQ FAMILY PERMEASE"/>
    <property type="match status" value="1"/>
</dbReference>
<dbReference type="InterPro" id="IPR005495">
    <property type="entry name" value="LptG/LptF_permease"/>
</dbReference>
<evidence type="ECO:0000313" key="8">
    <source>
        <dbReference type="Proteomes" id="UP000612329"/>
    </source>
</evidence>
<reference evidence="7" key="1">
    <citation type="journal article" date="2014" name="Int. J. Syst. Evol. Microbiol.">
        <title>Complete genome sequence of Corynebacterium casei LMG S-19264T (=DSM 44701T), isolated from a smear-ripened cheese.</title>
        <authorList>
            <consortium name="US DOE Joint Genome Institute (JGI-PGF)"/>
            <person name="Walter F."/>
            <person name="Albersmeier A."/>
            <person name="Kalinowski J."/>
            <person name="Ruckert C."/>
        </authorList>
    </citation>
    <scope>NUCLEOTIDE SEQUENCE</scope>
    <source>
        <strain evidence="7">JCM 12862</strain>
    </source>
</reference>
<dbReference type="EMBL" id="BMNR01000002">
    <property type="protein sequence ID" value="GGK16119.1"/>
    <property type="molecule type" value="Genomic_DNA"/>
</dbReference>
<evidence type="ECO:0000313" key="7">
    <source>
        <dbReference type="EMBL" id="GGK16119.1"/>
    </source>
</evidence>